<dbReference type="PANTHER" id="PTHR33507">
    <property type="entry name" value="INNER MEMBRANE PROTEIN YBBJ"/>
    <property type="match status" value="1"/>
</dbReference>
<dbReference type="InterPro" id="IPR012340">
    <property type="entry name" value="NA-bd_OB-fold"/>
</dbReference>
<evidence type="ECO:0000313" key="10">
    <source>
        <dbReference type="Proteomes" id="UP000093514"/>
    </source>
</evidence>
<dbReference type="Pfam" id="PF25145">
    <property type="entry name" value="NfeD1b_N"/>
    <property type="match status" value="1"/>
</dbReference>
<evidence type="ECO:0000256" key="1">
    <source>
        <dbReference type="ARBA" id="ARBA00004141"/>
    </source>
</evidence>
<dbReference type="Pfam" id="PF01957">
    <property type="entry name" value="NfeD"/>
    <property type="match status" value="1"/>
</dbReference>
<dbReference type="CDD" id="cd07021">
    <property type="entry name" value="Clp_protease_NfeD_like"/>
    <property type="match status" value="1"/>
</dbReference>
<dbReference type="Proteomes" id="UP000093514">
    <property type="component" value="Unassembled WGS sequence"/>
</dbReference>
<dbReference type="InterPro" id="IPR052165">
    <property type="entry name" value="Membrane_assoc_protease"/>
</dbReference>
<dbReference type="OrthoDB" id="9806253at2"/>
<feature type="transmembrane region" description="Helical" evidence="5">
    <location>
        <begin position="302"/>
        <end position="321"/>
    </location>
</feature>
<evidence type="ECO:0000259" key="7">
    <source>
        <dbReference type="Pfam" id="PF24961"/>
    </source>
</evidence>
<dbReference type="PANTHER" id="PTHR33507:SF3">
    <property type="entry name" value="INNER MEMBRANE PROTEIN YBBJ"/>
    <property type="match status" value="1"/>
</dbReference>
<sequence length="437" mass="46739">MRKRMTILSSILVFLVILPILVVMKADARPSDLVYQIPIQGTVNPGMLKLVQKGIREAEEVGADAIIFKVDTYGGLVDSGIKIKDAIFATKIPTVTYVANRAWSAGALIALSGEKLVMLSGSSMGAAETRPNEEKYISALRKEFKAIAERRGKNPDLAAAMVDDDIEVKGIIAKDKLLTLTASEALENKMADLVVDDFKGLLKELNLSEAKVIEVEATTAEKLARVVTNPNISILLLTIGFMALVFEALAPGFGVGGTVGLVSLGLFFSGYIINGVADWGLVILFLIGIVLMALEIFVVPGFGVTGIGGLVAIFASLYFLFPTPDIALMVLATVFILSVIGTVILVRIFGASKLWHKISLEEIQTKDLGYIAAPKGIALLGQVGYALTPLRPAGIIEVDRNRLDVVSEGGFIAKGEQVEIIKVEGSRIVVKAVKDED</sequence>
<feature type="transmembrane region" description="Helical" evidence="5">
    <location>
        <begin position="232"/>
        <end position="250"/>
    </location>
</feature>
<dbReference type="Gene3D" id="2.40.50.140">
    <property type="entry name" value="Nucleic acid-binding proteins"/>
    <property type="match status" value="1"/>
</dbReference>
<evidence type="ECO:0000259" key="6">
    <source>
        <dbReference type="Pfam" id="PF01957"/>
    </source>
</evidence>
<accession>A0A1C0A710</accession>
<comment type="caution">
    <text evidence="9">The sequence shown here is derived from an EMBL/GenBank/DDBJ whole genome shotgun (WGS) entry which is preliminary data.</text>
</comment>
<reference evidence="9 10" key="2">
    <citation type="submission" date="2016-08" db="EMBL/GenBank/DDBJ databases">
        <title>Orenia metallireducens sp. nov. strain Z6, a Novel Metal-reducing Firmicute from the Deep Subsurface.</title>
        <authorList>
            <person name="Maxim B.I."/>
            <person name="Kenneth K."/>
            <person name="Flynn T.M."/>
            <person name="Oloughlin E.J."/>
            <person name="Locke R.A."/>
            <person name="Weber J.R."/>
            <person name="Egan S.M."/>
            <person name="Mackie R.I."/>
            <person name="Cann I.K."/>
        </authorList>
    </citation>
    <scope>NUCLEOTIDE SEQUENCE [LARGE SCALE GENOMIC DNA]</scope>
    <source>
        <strain evidence="9 10">Z6</strain>
    </source>
</reference>
<dbReference type="RefSeq" id="WP_068717440.1">
    <property type="nucleotide sequence ID" value="NZ_LWDV01000009.1"/>
</dbReference>
<keyword evidence="2 5" id="KW-0812">Transmembrane</keyword>
<gene>
    <name evidence="9" type="ORF">U472_08385</name>
</gene>
<dbReference type="InterPro" id="IPR029045">
    <property type="entry name" value="ClpP/crotonase-like_dom_sf"/>
</dbReference>
<evidence type="ECO:0000256" key="2">
    <source>
        <dbReference type="ARBA" id="ARBA00022692"/>
    </source>
</evidence>
<reference evidence="10" key="1">
    <citation type="submission" date="2016-07" db="EMBL/GenBank/DDBJ databases">
        <authorList>
            <person name="Florea S."/>
            <person name="Webb J.S."/>
            <person name="Jaromczyk J."/>
            <person name="Schardl C.L."/>
        </authorList>
    </citation>
    <scope>NUCLEOTIDE SEQUENCE [LARGE SCALE GENOMIC DNA]</scope>
    <source>
        <strain evidence="10">Z6</strain>
    </source>
</reference>
<feature type="domain" description="NfeD1b N-terminal" evidence="8">
    <location>
        <begin position="34"/>
        <end position="214"/>
    </location>
</feature>
<organism evidence="9 10">
    <name type="scientific">Orenia metallireducens</name>
    <dbReference type="NCBI Taxonomy" id="1413210"/>
    <lineage>
        <taxon>Bacteria</taxon>
        <taxon>Bacillati</taxon>
        <taxon>Bacillota</taxon>
        <taxon>Clostridia</taxon>
        <taxon>Halanaerobiales</taxon>
        <taxon>Halobacteroidaceae</taxon>
        <taxon>Orenia</taxon>
    </lineage>
</organism>
<protein>
    <submittedName>
        <fullName evidence="9">Peptidase S14</fullName>
    </submittedName>
</protein>
<evidence type="ECO:0000259" key="8">
    <source>
        <dbReference type="Pfam" id="PF25145"/>
    </source>
</evidence>
<feature type="transmembrane region" description="Helical" evidence="5">
    <location>
        <begin position="327"/>
        <end position="349"/>
    </location>
</feature>
<keyword evidence="4 5" id="KW-0472">Membrane</keyword>
<feature type="domain" description="NfeD-like C-terminal" evidence="6">
    <location>
        <begin position="378"/>
        <end position="431"/>
    </location>
</feature>
<dbReference type="Gene3D" id="3.90.226.10">
    <property type="entry name" value="2-enoyl-CoA Hydratase, Chain A, domain 1"/>
    <property type="match status" value="1"/>
</dbReference>
<comment type="subcellular location">
    <subcellularLocation>
        <location evidence="1">Membrane</location>
        <topology evidence="1">Multi-pass membrane protein</topology>
    </subcellularLocation>
</comment>
<name>A0A1C0A710_9FIRM</name>
<proteinExistence type="predicted"/>
<evidence type="ECO:0000256" key="4">
    <source>
        <dbReference type="ARBA" id="ARBA00023136"/>
    </source>
</evidence>
<keyword evidence="10" id="KW-1185">Reference proteome</keyword>
<dbReference type="InterPro" id="IPR056739">
    <property type="entry name" value="NfeD_membrane"/>
</dbReference>
<dbReference type="InterPro" id="IPR002810">
    <property type="entry name" value="NfeD-like_C"/>
</dbReference>
<feature type="domain" description="NfeD integral membrane" evidence="7">
    <location>
        <begin position="231"/>
        <end position="346"/>
    </location>
</feature>
<evidence type="ECO:0000313" key="9">
    <source>
        <dbReference type="EMBL" id="OCL26030.1"/>
    </source>
</evidence>
<dbReference type="EMBL" id="LWDV01000009">
    <property type="protein sequence ID" value="OCL26030.1"/>
    <property type="molecule type" value="Genomic_DNA"/>
</dbReference>
<evidence type="ECO:0000256" key="3">
    <source>
        <dbReference type="ARBA" id="ARBA00022989"/>
    </source>
</evidence>
<evidence type="ECO:0000256" key="5">
    <source>
        <dbReference type="SAM" id="Phobius"/>
    </source>
</evidence>
<dbReference type="InterPro" id="IPR056738">
    <property type="entry name" value="NfeD1b_N"/>
</dbReference>
<dbReference type="SUPFAM" id="SSF52096">
    <property type="entry name" value="ClpP/crotonase"/>
    <property type="match status" value="1"/>
</dbReference>
<keyword evidence="3 5" id="KW-1133">Transmembrane helix</keyword>
<dbReference type="GO" id="GO:0005886">
    <property type="term" value="C:plasma membrane"/>
    <property type="evidence" value="ECO:0007669"/>
    <property type="project" value="TreeGrafter"/>
</dbReference>
<feature type="transmembrane region" description="Helical" evidence="5">
    <location>
        <begin position="279"/>
        <end position="297"/>
    </location>
</feature>
<dbReference type="Pfam" id="PF24961">
    <property type="entry name" value="NfeD_membrane"/>
    <property type="match status" value="1"/>
</dbReference>
<dbReference type="SUPFAM" id="SSF141322">
    <property type="entry name" value="NfeD domain-like"/>
    <property type="match status" value="1"/>
</dbReference>
<dbReference type="AlphaFoldDB" id="A0A1C0A710"/>